<feature type="chain" id="PRO_5031363053" evidence="2">
    <location>
        <begin position="21"/>
        <end position="240"/>
    </location>
</feature>
<feature type="compositionally biased region" description="Low complexity" evidence="1">
    <location>
        <begin position="146"/>
        <end position="160"/>
    </location>
</feature>
<accession>A0A7W7Y8H7</accession>
<reference evidence="3 4" key="1">
    <citation type="submission" date="2020-08" db="EMBL/GenBank/DDBJ databases">
        <title>Genomic Encyclopedia of Type Strains, Phase IV (KMG-IV): sequencing the most valuable type-strain genomes for metagenomic binning, comparative biology and taxonomic classification.</title>
        <authorList>
            <person name="Goeker M."/>
        </authorList>
    </citation>
    <scope>NUCLEOTIDE SEQUENCE [LARGE SCALE GENOMIC DNA]</scope>
    <source>
        <strain evidence="3 4">DSM 12252</strain>
    </source>
</reference>
<evidence type="ECO:0000313" key="4">
    <source>
        <dbReference type="Proteomes" id="UP000590740"/>
    </source>
</evidence>
<protein>
    <submittedName>
        <fullName evidence="3">Uncharacterized protein</fullName>
    </submittedName>
</protein>
<evidence type="ECO:0000256" key="1">
    <source>
        <dbReference type="SAM" id="MobiDB-lite"/>
    </source>
</evidence>
<gene>
    <name evidence="3" type="ORF">HNQ65_001124</name>
</gene>
<feature type="region of interest" description="Disordered" evidence="1">
    <location>
        <begin position="186"/>
        <end position="215"/>
    </location>
</feature>
<feature type="signal peptide" evidence="2">
    <location>
        <begin position="1"/>
        <end position="20"/>
    </location>
</feature>
<organism evidence="3 4">
    <name type="scientific">Prosthecobacter vanneervenii</name>
    <dbReference type="NCBI Taxonomy" id="48466"/>
    <lineage>
        <taxon>Bacteria</taxon>
        <taxon>Pseudomonadati</taxon>
        <taxon>Verrucomicrobiota</taxon>
        <taxon>Verrucomicrobiia</taxon>
        <taxon>Verrucomicrobiales</taxon>
        <taxon>Verrucomicrobiaceae</taxon>
        <taxon>Prosthecobacter</taxon>
    </lineage>
</organism>
<dbReference type="AlphaFoldDB" id="A0A7W7Y8H7"/>
<comment type="caution">
    <text evidence="3">The sequence shown here is derived from an EMBL/GenBank/DDBJ whole genome shotgun (WGS) entry which is preliminary data.</text>
</comment>
<proteinExistence type="predicted"/>
<sequence length="240" mass="26208">MFHRFSAPLFAALAAGALHAQETEQPSFEPKPLAGYQALWTRSLFTTHEVKPNVPTVENADWAANLQLSGWSEVDGQLYVYLYRTDTTQTFIVKQNEPAEAGVMQVVEMENAESIVDARVRVQLNGQGAWIAQQKESEVPQPPQSSPQQPAAQQAVAGVQAPTSVDSRAALLRPGVVLDAGATFENSLAKPGTTPSAMESTTAAQTRNSEDESRSNAAVLLRLRERHEHLYRMFPRQGGP</sequence>
<dbReference type="EMBL" id="JACHIG010000002">
    <property type="protein sequence ID" value="MBB5031556.1"/>
    <property type="molecule type" value="Genomic_DNA"/>
</dbReference>
<feature type="region of interest" description="Disordered" evidence="1">
    <location>
        <begin position="134"/>
        <end position="160"/>
    </location>
</feature>
<name>A0A7W7Y8H7_9BACT</name>
<evidence type="ECO:0000313" key="3">
    <source>
        <dbReference type="EMBL" id="MBB5031556.1"/>
    </source>
</evidence>
<dbReference type="Proteomes" id="UP000590740">
    <property type="component" value="Unassembled WGS sequence"/>
</dbReference>
<feature type="compositionally biased region" description="Polar residues" evidence="1">
    <location>
        <begin position="193"/>
        <end position="207"/>
    </location>
</feature>
<keyword evidence="2" id="KW-0732">Signal</keyword>
<evidence type="ECO:0000256" key="2">
    <source>
        <dbReference type="SAM" id="SignalP"/>
    </source>
</evidence>
<keyword evidence="4" id="KW-1185">Reference proteome</keyword>
<dbReference type="RefSeq" id="WP_184338501.1">
    <property type="nucleotide sequence ID" value="NZ_JACHIG010000002.1"/>
</dbReference>